<reference evidence="11 12" key="1">
    <citation type="submission" date="2020-07" db="EMBL/GenBank/DDBJ databases">
        <title>Sequencing the genomes of 1000 actinobacteria strains.</title>
        <authorList>
            <person name="Klenk H.-P."/>
        </authorList>
    </citation>
    <scope>NUCLEOTIDE SEQUENCE [LARGE SCALE GENOMIC DNA]</scope>
    <source>
        <strain evidence="11 12">DSM 17380</strain>
    </source>
</reference>
<evidence type="ECO:0000313" key="12">
    <source>
        <dbReference type="Proteomes" id="UP000586095"/>
    </source>
</evidence>
<dbReference type="PROSITE" id="PS50850">
    <property type="entry name" value="MFS"/>
    <property type="match status" value="1"/>
</dbReference>
<dbReference type="RefSeq" id="WP_185987207.1">
    <property type="nucleotide sequence ID" value="NZ_BAAALZ010000001.1"/>
</dbReference>
<feature type="transmembrane region" description="Helical" evidence="9">
    <location>
        <begin position="111"/>
        <end position="128"/>
    </location>
</feature>
<evidence type="ECO:0000256" key="4">
    <source>
        <dbReference type="ARBA" id="ARBA00022475"/>
    </source>
</evidence>
<dbReference type="EMBL" id="JACCBD010000001">
    <property type="protein sequence ID" value="NYD27220.1"/>
    <property type="molecule type" value="Genomic_DNA"/>
</dbReference>
<dbReference type="InterPro" id="IPR005279">
    <property type="entry name" value="Dipep/tripep_permease"/>
</dbReference>
<dbReference type="GO" id="GO:0005886">
    <property type="term" value="C:plasma membrane"/>
    <property type="evidence" value="ECO:0007669"/>
    <property type="project" value="UniProtKB-SubCell"/>
</dbReference>
<keyword evidence="3" id="KW-0813">Transport</keyword>
<feature type="region of interest" description="Disordered" evidence="8">
    <location>
        <begin position="1"/>
        <end position="23"/>
    </location>
</feature>
<gene>
    <name evidence="11" type="ORF">BJ960_002023</name>
</gene>
<dbReference type="GO" id="GO:0015833">
    <property type="term" value="P:peptide transport"/>
    <property type="evidence" value="ECO:0007669"/>
    <property type="project" value="InterPro"/>
</dbReference>
<feature type="transmembrane region" description="Helical" evidence="9">
    <location>
        <begin position="82"/>
        <end position="104"/>
    </location>
</feature>
<feature type="transmembrane region" description="Helical" evidence="9">
    <location>
        <begin position="134"/>
        <end position="153"/>
    </location>
</feature>
<feature type="transmembrane region" description="Helical" evidence="9">
    <location>
        <begin position="53"/>
        <end position="70"/>
    </location>
</feature>
<evidence type="ECO:0000256" key="7">
    <source>
        <dbReference type="ARBA" id="ARBA00023136"/>
    </source>
</evidence>
<dbReference type="GO" id="GO:1904680">
    <property type="term" value="F:peptide transmembrane transporter activity"/>
    <property type="evidence" value="ECO:0007669"/>
    <property type="project" value="InterPro"/>
</dbReference>
<feature type="transmembrane region" description="Helical" evidence="9">
    <location>
        <begin position="201"/>
        <end position="221"/>
    </location>
</feature>
<keyword evidence="7 9" id="KW-0472">Membrane</keyword>
<sequence length="505" mass="52997">MTKSRPSTAASPGAPEHTTHPGTGVTTALGIVVDDAKPSGLLTLSGVEMWERFSFYGLQVLLAYYLYYSLGEGGLGLPQPVALGIAGAYGGLVYIAQIVGAWVADRVLAPKYVVLVGGSAILAGHIMLAVVPGLIGLIVGLALIVIGTGGLKVNTTMMVGELYPNGGPRRDAGYSIYYMGITIGAFAGPLVTGWLNQSWGFHVAFGAAAAGMALGLGQYVFGMRRLPASTGVVPNPLPAAERARWIWITAILIVAITLAVAFGLVRPDNISNVVALVVLVATLGLFTMLLTNRKVTRQERRAVVRYIPVFLMSLVFWTLLFQLFTAFAVFADTKIHLTVGSLTMPPSLIVTLESLAVAAITALLAVLWTRSRASRMQPVTKLVVGVIAMSAGAAIIVPFGLAAGVTMPLLVALLVMVFFAFGESLFAPSALSFTAELAPKAATSQMTALYFLTMAGGSTFAGWISQSYREGAEAQYFGTVAVVSLALIVALGVAYKLVDRAMSSR</sequence>
<comment type="caution">
    <text evidence="11">The sequence shown here is derived from an EMBL/GenBank/DDBJ whole genome shotgun (WGS) entry which is preliminary data.</text>
</comment>
<evidence type="ECO:0000256" key="9">
    <source>
        <dbReference type="SAM" id="Phobius"/>
    </source>
</evidence>
<comment type="subcellular location">
    <subcellularLocation>
        <location evidence="1">Cell membrane</location>
        <topology evidence="1">Multi-pass membrane protein</topology>
    </subcellularLocation>
</comment>
<keyword evidence="6 9" id="KW-1133">Transmembrane helix</keyword>
<evidence type="ECO:0000256" key="1">
    <source>
        <dbReference type="ARBA" id="ARBA00004651"/>
    </source>
</evidence>
<feature type="transmembrane region" description="Helical" evidence="9">
    <location>
        <begin position="409"/>
        <end position="435"/>
    </location>
</feature>
<dbReference type="PANTHER" id="PTHR23517">
    <property type="entry name" value="RESISTANCE PROTEIN MDTM, PUTATIVE-RELATED-RELATED"/>
    <property type="match status" value="1"/>
</dbReference>
<feature type="domain" description="Major facilitator superfamily (MFS) profile" evidence="10">
    <location>
        <begin position="23"/>
        <end position="502"/>
    </location>
</feature>
<dbReference type="NCBIfam" id="TIGR00924">
    <property type="entry name" value="yjdL_sub1_fam"/>
    <property type="match status" value="1"/>
</dbReference>
<feature type="transmembrane region" description="Helical" evidence="9">
    <location>
        <begin position="270"/>
        <end position="291"/>
    </location>
</feature>
<dbReference type="PANTHER" id="PTHR23517:SF15">
    <property type="entry name" value="PROTON-DEPENDENT OLIGOPEPTIDE FAMILY TRANSPORT PROTEIN"/>
    <property type="match status" value="1"/>
</dbReference>
<feature type="transmembrane region" description="Helical" evidence="9">
    <location>
        <begin position="245"/>
        <end position="264"/>
    </location>
</feature>
<proteinExistence type="inferred from homology"/>
<dbReference type="InterPro" id="IPR036259">
    <property type="entry name" value="MFS_trans_sf"/>
</dbReference>
<feature type="transmembrane region" description="Helical" evidence="9">
    <location>
        <begin position="476"/>
        <end position="498"/>
    </location>
</feature>
<dbReference type="Proteomes" id="UP000586095">
    <property type="component" value="Unassembled WGS sequence"/>
</dbReference>
<keyword evidence="5 9" id="KW-0812">Transmembrane</keyword>
<evidence type="ECO:0000256" key="5">
    <source>
        <dbReference type="ARBA" id="ARBA00022692"/>
    </source>
</evidence>
<evidence type="ECO:0000313" key="11">
    <source>
        <dbReference type="EMBL" id="NYD27220.1"/>
    </source>
</evidence>
<protein>
    <submittedName>
        <fullName evidence="11">POT family proton-dependent oligopeptide transporter</fullName>
    </submittedName>
</protein>
<dbReference type="Pfam" id="PF00854">
    <property type="entry name" value="PTR2"/>
    <property type="match status" value="1"/>
</dbReference>
<dbReference type="InterPro" id="IPR020846">
    <property type="entry name" value="MFS_dom"/>
</dbReference>
<dbReference type="InterPro" id="IPR050171">
    <property type="entry name" value="MFS_Transporters"/>
</dbReference>
<feature type="transmembrane region" description="Helical" evidence="9">
    <location>
        <begin position="382"/>
        <end position="403"/>
    </location>
</feature>
<accession>A0A852RED9</accession>
<organism evidence="11 12">
    <name type="scientific">Leucobacter aridicollis</name>
    <dbReference type="NCBI Taxonomy" id="283878"/>
    <lineage>
        <taxon>Bacteria</taxon>
        <taxon>Bacillati</taxon>
        <taxon>Actinomycetota</taxon>
        <taxon>Actinomycetes</taxon>
        <taxon>Micrococcales</taxon>
        <taxon>Microbacteriaceae</taxon>
        <taxon>Leucobacter</taxon>
    </lineage>
</organism>
<feature type="transmembrane region" description="Helical" evidence="9">
    <location>
        <begin position="447"/>
        <end position="464"/>
    </location>
</feature>
<dbReference type="SUPFAM" id="SSF103473">
    <property type="entry name" value="MFS general substrate transporter"/>
    <property type="match status" value="1"/>
</dbReference>
<evidence type="ECO:0000256" key="8">
    <source>
        <dbReference type="SAM" id="MobiDB-lite"/>
    </source>
</evidence>
<dbReference type="InterPro" id="IPR000109">
    <property type="entry name" value="POT_fam"/>
</dbReference>
<evidence type="ECO:0000256" key="3">
    <source>
        <dbReference type="ARBA" id="ARBA00022448"/>
    </source>
</evidence>
<feature type="transmembrane region" description="Helical" evidence="9">
    <location>
        <begin position="348"/>
        <end position="370"/>
    </location>
</feature>
<feature type="transmembrane region" description="Helical" evidence="9">
    <location>
        <begin position="174"/>
        <end position="195"/>
    </location>
</feature>
<evidence type="ECO:0000256" key="2">
    <source>
        <dbReference type="ARBA" id="ARBA00005982"/>
    </source>
</evidence>
<evidence type="ECO:0000259" key="10">
    <source>
        <dbReference type="PROSITE" id="PS50850"/>
    </source>
</evidence>
<keyword evidence="4" id="KW-1003">Cell membrane</keyword>
<keyword evidence="12" id="KW-1185">Reference proteome</keyword>
<dbReference type="Gene3D" id="1.20.1250.20">
    <property type="entry name" value="MFS general substrate transporter like domains"/>
    <property type="match status" value="1"/>
</dbReference>
<feature type="compositionally biased region" description="Polar residues" evidence="8">
    <location>
        <begin position="1"/>
        <end position="10"/>
    </location>
</feature>
<dbReference type="AlphaFoldDB" id="A0A852RED9"/>
<comment type="similarity">
    <text evidence="2">Belongs to the major facilitator superfamily. Proton-dependent oligopeptide transporter (POT/PTR) (TC 2.A.17) family.</text>
</comment>
<name>A0A852RED9_9MICO</name>
<evidence type="ECO:0000256" key="6">
    <source>
        <dbReference type="ARBA" id="ARBA00022989"/>
    </source>
</evidence>
<feature type="transmembrane region" description="Helical" evidence="9">
    <location>
        <begin position="303"/>
        <end position="328"/>
    </location>
</feature>